<feature type="transmembrane region" description="Helical" evidence="5">
    <location>
        <begin position="23"/>
        <end position="44"/>
    </location>
</feature>
<keyword evidence="7" id="KW-1185">Reference proteome</keyword>
<dbReference type="InterPro" id="IPR052951">
    <property type="entry name" value="Tellurite_res_ion_channel"/>
</dbReference>
<reference evidence="7" key="1">
    <citation type="submission" date="2016-12" db="EMBL/GenBank/DDBJ databases">
        <authorList>
            <person name="Rodrigo-Torres L."/>
            <person name="Arahal R.D."/>
            <person name="Lucena T."/>
        </authorList>
    </citation>
    <scope>NUCLEOTIDE SEQUENCE [LARGE SCALE GENOMIC DNA]</scope>
</reference>
<dbReference type="AlphaFoldDB" id="A0A1M7YR35"/>
<feature type="transmembrane region" description="Helical" evidence="5">
    <location>
        <begin position="120"/>
        <end position="142"/>
    </location>
</feature>
<evidence type="ECO:0000256" key="4">
    <source>
        <dbReference type="ARBA" id="ARBA00023136"/>
    </source>
</evidence>
<sequence length="331" mass="37389">MVVKEVPMNTVQTQPDTEATSRLMHFPVSFFAMVMGLSGLTIAWKTAGADMLPSATLNLGIFTSAIMLVISGIYFMKLVRYPQAVLDELHHPVRLNFFPAFSISLLLLSVVWNSHEQTSLLLWSAGTLIQFLMTLYVMNSWIHHTHYTLSHANPSWFIPVVGNVIVPISGVHLGFIELSWFFFSIGIVFWVVLMTMILYRLFFHEPLPARLTPMLFILLAPPSIGFISYSALTGGLDNTGRILYYIALFLSMLLLSNILRFIRIPFFISSWAYSFPLAALTIATTKMGHLLQSFWFDMFAKILLAFLSLLLLWLVVQTVKAIAGKKLCQPE</sequence>
<dbReference type="EMBL" id="FRFG01000011">
    <property type="protein sequence ID" value="SHO55078.1"/>
    <property type="molecule type" value="Genomic_DNA"/>
</dbReference>
<feature type="transmembrane region" description="Helical" evidence="5">
    <location>
        <begin position="181"/>
        <end position="202"/>
    </location>
</feature>
<gene>
    <name evidence="6" type="primary">tehA</name>
    <name evidence="6" type="ORF">VQ7734_00797</name>
</gene>
<feature type="transmembrane region" description="Helical" evidence="5">
    <location>
        <begin position="56"/>
        <end position="76"/>
    </location>
</feature>
<evidence type="ECO:0000256" key="3">
    <source>
        <dbReference type="ARBA" id="ARBA00022989"/>
    </source>
</evidence>
<dbReference type="PANTHER" id="PTHR37955:SF1">
    <property type="entry name" value="DEP DOMAIN-CONTAINING PROTEIN"/>
    <property type="match status" value="1"/>
</dbReference>
<feature type="transmembrane region" description="Helical" evidence="5">
    <location>
        <begin position="97"/>
        <end position="114"/>
    </location>
</feature>
<name>A0A1M7YR35_9VIBR</name>
<keyword evidence="3 5" id="KW-1133">Transmembrane helix</keyword>
<accession>A0A1M7YR35</accession>
<evidence type="ECO:0000313" key="6">
    <source>
        <dbReference type="EMBL" id="SHO55078.1"/>
    </source>
</evidence>
<dbReference type="InterPro" id="IPR038665">
    <property type="entry name" value="Voltage-dep_anion_channel_sf"/>
</dbReference>
<evidence type="ECO:0000256" key="2">
    <source>
        <dbReference type="ARBA" id="ARBA00022692"/>
    </source>
</evidence>
<evidence type="ECO:0000256" key="1">
    <source>
        <dbReference type="ARBA" id="ARBA00004141"/>
    </source>
</evidence>
<keyword evidence="2 5" id="KW-0812">Transmembrane</keyword>
<feature type="transmembrane region" description="Helical" evidence="5">
    <location>
        <begin position="242"/>
        <end position="259"/>
    </location>
</feature>
<dbReference type="Pfam" id="PF03595">
    <property type="entry name" value="SLAC1"/>
    <property type="match status" value="1"/>
</dbReference>
<protein>
    <submittedName>
        <fullName evidence="6">Tellurite resistance protein TehA</fullName>
    </submittedName>
</protein>
<dbReference type="InterPro" id="IPR004695">
    <property type="entry name" value="SLAC1/Mae1/Ssu1/TehA"/>
</dbReference>
<feature type="transmembrane region" description="Helical" evidence="5">
    <location>
        <begin position="298"/>
        <end position="316"/>
    </location>
</feature>
<dbReference type="STRING" id="1117707.VQ7734_00797"/>
<dbReference type="GO" id="GO:0005886">
    <property type="term" value="C:plasma membrane"/>
    <property type="evidence" value="ECO:0007669"/>
    <property type="project" value="TreeGrafter"/>
</dbReference>
<dbReference type="CDD" id="cd09323">
    <property type="entry name" value="TDT_SLAC1_like"/>
    <property type="match status" value="1"/>
</dbReference>
<feature type="transmembrane region" description="Helical" evidence="5">
    <location>
        <begin position="154"/>
        <end position="175"/>
    </location>
</feature>
<proteinExistence type="predicted"/>
<dbReference type="Proteomes" id="UP000184600">
    <property type="component" value="Unassembled WGS sequence"/>
</dbReference>
<dbReference type="GO" id="GO:0046583">
    <property type="term" value="F:monoatomic cation efflux transmembrane transporter activity"/>
    <property type="evidence" value="ECO:0007669"/>
    <property type="project" value="TreeGrafter"/>
</dbReference>
<dbReference type="PANTHER" id="PTHR37955">
    <property type="entry name" value="TELLURITE RESISTANCE PROTEIN TEHA"/>
    <property type="match status" value="1"/>
</dbReference>
<dbReference type="Gene3D" id="1.50.10.150">
    <property type="entry name" value="Voltage-dependent anion channel"/>
    <property type="match status" value="1"/>
</dbReference>
<evidence type="ECO:0000313" key="7">
    <source>
        <dbReference type="Proteomes" id="UP000184600"/>
    </source>
</evidence>
<organism evidence="6 7">
    <name type="scientific">Vibrio quintilis</name>
    <dbReference type="NCBI Taxonomy" id="1117707"/>
    <lineage>
        <taxon>Bacteria</taxon>
        <taxon>Pseudomonadati</taxon>
        <taxon>Pseudomonadota</taxon>
        <taxon>Gammaproteobacteria</taxon>
        <taxon>Vibrionales</taxon>
        <taxon>Vibrionaceae</taxon>
        <taxon>Vibrio</taxon>
    </lineage>
</organism>
<keyword evidence="4 5" id="KW-0472">Membrane</keyword>
<evidence type="ECO:0000256" key="5">
    <source>
        <dbReference type="SAM" id="Phobius"/>
    </source>
</evidence>
<comment type="subcellular location">
    <subcellularLocation>
        <location evidence="1">Membrane</location>
        <topology evidence="1">Multi-pass membrane protein</topology>
    </subcellularLocation>
</comment>
<feature type="transmembrane region" description="Helical" evidence="5">
    <location>
        <begin position="214"/>
        <end position="236"/>
    </location>
</feature>